<dbReference type="GeneID" id="93409324"/>
<evidence type="ECO:0000313" key="1">
    <source>
        <dbReference type="EMBL" id="OUO07142.1"/>
    </source>
</evidence>
<protein>
    <submittedName>
        <fullName evidence="1">Uncharacterized protein</fullName>
    </submittedName>
</protein>
<dbReference type="AlphaFoldDB" id="A0A9Q5X9G7"/>
<name>A0A9Q5X9G7_9BACT</name>
<dbReference type="EMBL" id="NFIJ01000001">
    <property type="protein sequence ID" value="OUO07142.1"/>
    <property type="molecule type" value="Genomic_DNA"/>
</dbReference>
<evidence type="ECO:0000313" key="2">
    <source>
        <dbReference type="Proteomes" id="UP000195975"/>
    </source>
</evidence>
<accession>A0A9Q5X9G7</accession>
<sequence>MTAMELECKKDELREMIDMIESEETANRVGKYLKRMLTREQPPCQYTIEELKERLEEAEEDFRMGRYYTTEEVRAYFHQKYNI</sequence>
<dbReference type="Proteomes" id="UP000195975">
    <property type="component" value="Unassembled WGS sequence"/>
</dbReference>
<gene>
    <name evidence="1" type="ORF">B5F96_00260</name>
</gene>
<proteinExistence type="predicted"/>
<organism evidence="1 2">
    <name type="scientific">Parabacteroides johnsonii</name>
    <dbReference type="NCBI Taxonomy" id="387661"/>
    <lineage>
        <taxon>Bacteria</taxon>
        <taxon>Pseudomonadati</taxon>
        <taxon>Bacteroidota</taxon>
        <taxon>Bacteroidia</taxon>
        <taxon>Bacteroidales</taxon>
        <taxon>Tannerellaceae</taxon>
        <taxon>Parabacteroides</taxon>
    </lineage>
</organism>
<comment type="caution">
    <text evidence="1">The sequence shown here is derived from an EMBL/GenBank/DDBJ whole genome shotgun (WGS) entry which is preliminary data.</text>
</comment>
<dbReference type="RefSeq" id="WP_008146085.1">
    <property type="nucleotide sequence ID" value="NZ_CAJLBM010000031.1"/>
</dbReference>
<reference evidence="2" key="1">
    <citation type="submission" date="2017-04" db="EMBL/GenBank/DDBJ databases">
        <title>Function of individual gut microbiota members based on whole genome sequencing of pure cultures obtained from chicken caecum.</title>
        <authorList>
            <person name="Medvecky M."/>
            <person name="Cejkova D."/>
            <person name="Polansky O."/>
            <person name="Karasova D."/>
            <person name="Kubasova T."/>
            <person name="Cizek A."/>
            <person name="Rychlik I."/>
        </authorList>
    </citation>
    <scope>NUCLEOTIDE SEQUENCE [LARGE SCALE GENOMIC DNA]</scope>
    <source>
        <strain evidence="2">An42</strain>
    </source>
</reference>